<dbReference type="PANTHER" id="PTHR48081">
    <property type="entry name" value="AB HYDROLASE SUPERFAMILY PROTEIN C4A8.06C"/>
    <property type="match status" value="1"/>
</dbReference>
<evidence type="ECO:0000313" key="3">
    <source>
        <dbReference type="EMBL" id="KAK3338865.1"/>
    </source>
</evidence>
<evidence type="ECO:0000259" key="2">
    <source>
        <dbReference type="Pfam" id="PF07859"/>
    </source>
</evidence>
<dbReference type="EMBL" id="JAUEPP010000007">
    <property type="protein sequence ID" value="KAK3338865.1"/>
    <property type="molecule type" value="Genomic_DNA"/>
</dbReference>
<name>A0AAE0J8G8_9PEZI</name>
<reference evidence="3" key="1">
    <citation type="journal article" date="2023" name="Mol. Phylogenet. Evol.">
        <title>Genome-scale phylogeny and comparative genomics of the fungal order Sordariales.</title>
        <authorList>
            <person name="Hensen N."/>
            <person name="Bonometti L."/>
            <person name="Westerberg I."/>
            <person name="Brannstrom I.O."/>
            <person name="Guillou S."/>
            <person name="Cros-Aarteil S."/>
            <person name="Calhoun S."/>
            <person name="Haridas S."/>
            <person name="Kuo A."/>
            <person name="Mondo S."/>
            <person name="Pangilinan J."/>
            <person name="Riley R."/>
            <person name="LaButti K."/>
            <person name="Andreopoulos B."/>
            <person name="Lipzen A."/>
            <person name="Chen C."/>
            <person name="Yan M."/>
            <person name="Daum C."/>
            <person name="Ng V."/>
            <person name="Clum A."/>
            <person name="Steindorff A."/>
            <person name="Ohm R.A."/>
            <person name="Martin F."/>
            <person name="Silar P."/>
            <person name="Natvig D.O."/>
            <person name="Lalanne C."/>
            <person name="Gautier V."/>
            <person name="Ament-Velasquez S.L."/>
            <person name="Kruys A."/>
            <person name="Hutchinson M.I."/>
            <person name="Powell A.J."/>
            <person name="Barry K."/>
            <person name="Miller A.N."/>
            <person name="Grigoriev I.V."/>
            <person name="Debuchy R."/>
            <person name="Gladieux P."/>
            <person name="Hiltunen Thoren M."/>
            <person name="Johannesson H."/>
        </authorList>
    </citation>
    <scope>NUCLEOTIDE SEQUENCE</scope>
    <source>
        <strain evidence="3">CBS 560.94</strain>
    </source>
</reference>
<dbReference type="Pfam" id="PF07859">
    <property type="entry name" value="Abhydrolase_3"/>
    <property type="match status" value="1"/>
</dbReference>
<keyword evidence="1 3" id="KW-0378">Hydrolase</keyword>
<comment type="caution">
    <text evidence="3">The sequence shown here is derived from an EMBL/GenBank/DDBJ whole genome shotgun (WGS) entry which is preliminary data.</text>
</comment>
<reference evidence="3" key="2">
    <citation type="submission" date="2023-06" db="EMBL/GenBank/DDBJ databases">
        <authorList>
            <consortium name="Lawrence Berkeley National Laboratory"/>
            <person name="Haridas S."/>
            <person name="Hensen N."/>
            <person name="Bonometti L."/>
            <person name="Westerberg I."/>
            <person name="Brannstrom I.O."/>
            <person name="Guillou S."/>
            <person name="Cros-Aarteil S."/>
            <person name="Calhoun S."/>
            <person name="Kuo A."/>
            <person name="Mondo S."/>
            <person name="Pangilinan J."/>
            <person name="Riley R."/>
            <person name="Labutti K."/>
            <person name="Andreopoulos B."/>
            <person name="Lipzen A."/>
            <person name="Chen C."/>
            <person name="Yanf M."/>
            <person name="Daum C."/>
            <person name="Ng V."/>
            <person name="Clum A."/>
            <person name="Steindorff A."/>
            <person name="Ohm R."/>
            <person name="Martin F."/>
            <person name="Silar P."/>
            <person name="Natvig D."/>
            <person name="Lalanne C."/>
            <person name="Gautier V."/>
            <person name="Ament-Velasquez S.L."/>
            <person name="Kruys A."/>
            <person name="Hutchinson M.I."/>
            <person name="Powell A.J."/>
            <person name="Barry K."/>
            <person name="Miller A.N."/>
            <person name="Grigoriev I.V."/>
            <person name="Debuchy R."/>
            <person name="Gladieux P."/>
            <person name="Thoren M.H."/>
            <person name="Johannesson H."/>
        </authorList>
    </citation>
    <scope>NUCLEOTIDE SEQUENCE</scope>
    <source>
        <strain evidence="3">CBS 560.94</strain>
    </source>
</reference>
<feature type="domain" description="Alpha/beta hydrolase fold-3" evidence="2">
    <location>
        <begin position="103"/>
        <end position="340"/>
    </location>
</feature>
<dbReference type="SUPFAM" id="SSF53474">
    <property type="entry name" value="alpha/beta-Hydrolases"/>
    <property type="match status" value="1"/>
</dbReference>
<organism evidence="3 4">
    <name type="scientific">Neurospora tetraspora</name>
    <dbReference type="NCBI Taxonomy" id="94610"/>
    <lineage>
        <taxon>Eukaryota</taxon>
        <taxon>Fungi</taxon>
        <taxon>Dikarya</taxon>
        <taxon>Ascomycota</taxon>
        <taxon>Pezizomycotina</taxon>
        <taxon>Sordariomycetes</taxon>
        <taxon>Sordariomycetidae</taxon>
        <taxon>Sordariales</taxon>
        <taxon>Sordariaceae</taxon>
        <taxon>Neurospora</taxon>
    </lineage>
</organism>
<dbReference type="GeneID" id="87864420"/>
<dbReference type="Proteomes" id="UP001278500">
    <property type="component" value="Unassembled WGS sequence"/>
</dbReference>
<dbReference type="InterPro" id="IPR050300">
    <property type="entry name" value="GDXG_lipolytic_enzyme"/>
</dbReference>
<dbReference type="AlphaFoldDB" id="A0AAE0J8G8"/>
<dbReference type="PANTHER" id="PTHR48081:SF8">
    <property type="entry name" value="ALPHA_BETA HYDROLASE FOLD-3 DOMAIN-CONTAINING PROTEIN-RELATED"/>
    <property type="match status" value="1"/>
</dbReference>
<dbReference type="InterPro" id="IPR013094">
    <property type="entry name" value="AB_hydrolase_3"/>
</dbReference>
<dbReference type="Gene3D" id="3.40.50.1820">
    <property type="entry name" value="alpha/beta hydrolase"/>
    <property type="match status" value="1"/>
</dbReference>
<sequence length="443" mass="49038">MAAITTAVDTAGPTSSEEVHVAPSLPLTQKLKYGALAYGITKLVMTPVNFINSIKTDYLGSSPNKPDIIKALPSRPQLPVRVFLPKSHSPSNPERSHEKLPTLLTIHGGGFVIGAPYENDGWNRRFVQIAEEAGTPFCVIALDYRKAPSYPFPTAIHDLEAVILDLLVDYGSDPSTAVVEKHSDLPIDTHRVASAGWSAGGNLAMAVSQLPDIRHRIKAAVPMYPVLDFVTPSVAKTKSRRYKLSLGGFRGRDTDYLMSVSGMFDWSYVSPGQKMGDPLLSPLYAVEVLEEEDAEGTQGRVTRVKGRERFPANVFIVACELDMLGGEAWRMACKLAGRRVPGVEEMLGREEPGPGEKKEGKKGGLLELEDERFHWQEEVTEMEEDGRQQVKRSYRWLLVPDVVHGYDQDGISRIKDEEAVRNGMEKREEVMEIVRGWLVDGVL</sequence>
<dbReference type="GO" id="GO:0016787">
    <property type="term" value="F:hydrolase activity"/>
    <property type="evidence" value="ECO:0007669"/>
    <property type="project" value="UniProtKB-KW"/>
</dbReference>
<dbReference type="RefSeq" id="XP_062678225.1">
    <property type="nucleotide sequence ID" value="XM_062827266.1"/>
</dbReference>
<evidence type="ECO:0000256" key="1">
    <source>
        <dbReference type="ARBA" id="ARBA00022801"/>
    </source>
</evidence>
<keyword evidence="4" id="KW-1185">Reference proteome</keyword>
<protein>
    <submittedName>
        <fullName evidence="3">Alpha/Beta hydrolase protein</fullName>
    </submittedName>
</protein>
<evidence type="ECO:0000313" key="4">
    <source>
        <dbReference type="Proteomes" id="UP001278500"/>
    </source>
</evidence>
<proteinExistence type="predicted"/>
<dbReference type="InterPro" id="IPR029058">
    <property type="entry name" value="AB_hydrolase_fold"/>
</dbReference>
<gene>
    <name evidence="3" type="ORF">B0H65DRAFT_474756</name>
</gene>
<accession>A0AAE0J8G8</accession>